<dbReference type="Proteomes" id="UP001519460">
    <property type="component" value="Unassembled WGS sequence"/>
</dbReference>
<sequence length="117" mass="13279">YGYSCCAVVSHISKNGALCVGSAIFGDIMHETLKDYKPWLQTLGLPQETKLHSLDCLLDRCPQPPEKFLHKRTKLRQDLKQMVLQKQGEFASKYHMVRSAASFVVADRCPLGIWPQM</sequence>
<dbReference type="EMBL" id="JACVVK020000001">
    <property type="protein sequence ID" value="KAK7508676.1"/>
    <property type="molecule type" value="Genomic_DNA"/>
</dbReference>
<keyword evidence="2" id="KW-1185">Reference proteome</keyword>
<reference evidence="1 2" key="1">
    <citation type="journal article" date="2023" name="Sci. Data">
        <title>Genome assembly of the Korean intertidal mud-creeper Batillaria attramentaria.</title>
        <authorList>
            <person name="Patra A.K."/>
            <person name="Ho P.T."/>
            <person name="Jun S."/>
            <person name="Lee S.J."/>
            <person name="Kim Y."/>
            <person name="Won Y.J."/>
        </authorList>
    </citation>
    <scope>NUCLEOTIDE SEQUENCE [LARGE SCALE GENOMIC DNA]</scope>
    <source>
        <strain evidence="1">Wonlab-2016</strain>
    </source>
</reference>
<evidence type="ECO:0000313" key="1">
    <source>
        <dbReference type="EMBL" id="KAK7508676.1"/>
    </source>
</evidence>
<accession>A0ABD0MC19</accession>
<protein>
    <submittedName>
        <fullName evidence="1">Uncharacterized protein</fullName>
    </submittedName>
</protein>
<gene>
    <name evidence="1" type="ORF">BaRGS_00000242</name>
</gene>
<feature type="non-terminal residue" evidence="1">
    <location>
        <position position="1"/>
    </location>
</feature>
<name>A0ABD0MC19_9CAEN</name>
<evidence type="ECO:0000313" key="2">
    <source>
        <dbReference type="Proteomes" id="UP001519460"/>
    </source>
</evidence>
<comment type="caution">
    <text evidence="1">The sequence shown here is derived from an EMBL/GenBank/DDBJ whole genome shotgun (WGS) entry which is preliminary data.</text>
</comment>
<organism evidence="1 2">
    <name type="scientific">Batillaria attramentaria</name>
    <dbReference type="NCBI Taxonomy" id="370345"/>
    <lineage>
        <taxon>Eukaryota</taxon>
        <taxon>Metazoa</taxon>
        <taxon>Spiralia</taxon>
        <taxon>Lophotrochozoa</taxon>
        <taxon>Mollusca</taxon>
        <taxon>Gastropoda</taxon>
        <taxon>Caenogastropoda</taxon>
        <taxon>Sorbeoconcha</taxon>
        <taxon>Cerithioidea</taxon>
        <taxon>Batillariidae</taxon>
        <taxon>Batillaria</taxon>
    </lineage>
</organism>
<dbReference type="AlphaFoldDB" id="A0ABD0MC19"/>
<proteinExistence type="predicted"/>